<gene>
    <name evidence="1" type="ORF">LCGC14_0242390</name>
</gene>
<evidence type="ECO:0000313" key="1">
    <source>
        <dbReference type="EMBL" id="KKN89046.1"/>
    </source>
</evidence>
<comment type="caution">
    <text evidence="1">The sequence shown here is derived from an EMBL/GenBank/DDBJ whole genome shotgun (WGS) entry which is preliminary data.</text>
</comment>
<reference evidence="1" key="1">
    <citation type="journal article" date="2015" name="Nature">
        <title>Complex archaea that bridge the gap between prokaryotes and eukaryotes.</title>
        <authorList>
            <person name="Spang A."/>
            <person name="Saw J.H."/>
            <person name="Jorgensen S.L."/>
            <person name="Zaremba-Niedzwiedzka K."/>
            <person name="Martijn J."/>
            <person name="Lind A.E."/>
            <person name="van Eijk R."/>
            <person name="Schleper C."/>
            <person name="Guy L."/>
            <person name="Ettema T.J."/>
        </authorList>
    </citation>
    <scope>NUCLEOTIDE SEQUENCE</scope>
</reference>
<dbReference type="Pfam" id="PF03693">
    <property type="entry name" value="ParD_antitoxin"/>
    <property type="match status" value="1"/>
</dbReference>
<proteinExistence type="predicted"/>
<dbReference type="EMBL" id="LAZR01000123">
    <property type="protein sequence ID" value="KKN89046.1"/>
    <property type="molecule type" value="Genomic_DNA"/>
</dbReference>
<protein>
    <recommendedName>
        <fullName evidence="2">Type II toxin-antitoxin system ParD family antitoxin</fullName>
    </recommendedName>
</protein>
<dbReference type="Gene3D" id="6.10.10.120">
    <property type="entry name" value="Antitoxin ParD1-like"/>
    <property type="match status" value="1"/>
</dbReference>
<organism evidence="1">
    <name type="scientific">marine sediment metagenome</name>
    <dbReference type="NCBI Taxonomy" id="412755"/>
    <lineage>
        <taxon>unclassified sequences</taxon>
        <taxon>metagenomes</taxon>
        <taxon>ecological metagenomes</taxon>
    </lineage>
</organism>
<sequence length="86" mass="9805">MSSVKSQRLGEPYDAFVDQQVEIGEFADPDDVVRAGLRLLERRQRKIAALRAAIQEGFDSGEPQPFDLKTFLRDMHSRSDALPRKM</sequence>
<evidence type="ECO:0008006" key="2">
    <source>
        <dbReference type="Google" id="ProtNLM"/>
    </source>
</evidence>
<name>A0A0F9WS14_9ZZZZ</name>
<dbReference type="PANTHER" id="PTHR36582:SF2">
    <property type="entry name" value="ANTITOXIN PARD"/>
    <property type="match status" value="1"/>
</dbReference>
<dbReference type="PANTHER" id="PTHR36582">
    <property type="entry name" value="ANTITOXIN PARD"/>
    <property type="match status" value="1"/>
</dbReference>
<accession>A0A0F9WS14</accession>
<dbReference type="InterPro" id="IPR022789">
    <property type="entry name" value="ParD"/>
</dbReference>
<dbReference type="InterPro" id="IPR038296">
    <property type="entry name" value="ParD_sf"/>
</dbReference>
<dbReference type="NCBIfam" id="TIGR02606">
    <property type="entry name" value="antidote_CC2985"/>
    <property type="match status" value="1"/>
</dbReference>
<dbReference type="AlphaFoldDB" id="A0A0F9WS14"/>